<feature type="transmembrane region" description="Helical" evidence="1">
    <location>
        <begin position="20"/>
        <end position="42"/>
    </location>
</feature>
<name>A0A9P6MF29_9FUNG</name>
<dbReference type="OrthoDB" id="3210850at2759"/>
<dbReference type="AlphaFoldDB" id="A0A9P6MF29"/>
<keyword evidence="3" id="KW-1185">Reference proteome</keyword>
<comment type="caution">
    <text evidence="2">The sequence shown here is derived from an EMBL/GenBank/DDBJ whole genome shotgun (WGS) entry which is preliminary data.</text>
</comment>
<evidence type="ECO:0000313" key="2">
    <source>
        <dbReference type="EMBL" id="KAF9996261.1"/>
    </source>
</evidence>
<dbReference type="Proteomes" id="UP000703661">
    <property type="component" value="Unassembled WGS sequence"/>
</dbReference>
<feature type="transmembrane region" description="Helical" evidence="1">
    <location>
        <begin position="96"/>
        <end position="117"/>
    </location>
</feature>
<evidence type="ECO:0008006" key="4">
    <source>
        <dbReference type="Google" id="ProtNLM"/>
    </source>
</evidence>
<feature type="transmembrane region" description="Helical" evidence="1">
    <location>
        <begin position="48"/>
        <end position="75"/>
    </location>
</feature>
<dbReference type="PANTHER" id="PTHR38848">
    <property type="entry name" value="G-PROTEIN COUPLED RECEPTORS FAMILY 3 PROFILE DOMAIN-CONTAINING PROTEIN"/>
    <property type="match status" value="1"/>
</dbReference>
<evidence type="ECO:0000313" key="3">
    <source>
        <dbReference type="Proteomes" id="UP000703661"/>
    </source>
</evidence>
<reference evidence="2" key="1">
    <citation type="journal article" date="2020" name="Fungal Divers.">
        <title>Resolving the Mortierellaceae phylogeny through synthesis of multi-gene phylogenetics and phylogenomics.</title>
        <authorList>
            <person name="Vandepol N."/>
            <person name="Liber J."/>
            <person name="Desiro A."/>
            <person name="Na H."/>
            <person name="Kennedy M."/>
            <person name="Barry K."/>
            <person name="Grigoriev I.V."/>
            <person name="Miller A.N."/>
            <person name="O'Donnell K."/>
            <person name="Stajich J.E."/>
            <person name="Bonito G."/>
        </authorList>
    </citation>
    <scope>NUCLEOTIDE SEQUENCE</scope>
    <source>
        <strain evidence="2">NRRL 2769</strain>
    </source>
</reference>
<organism evidence="2 3">
    <name type="scientific">Entomortierella chlamydospora</name>
    <dbReference type="NCBI Taxonomy" id="101097"/>
    <lineage>
        <taxon>Eukaryota</taxon>
        <taxon>Fungi</taxon>
        <taxon>Fungi incertae sedis</taxon>
        <taxon>Mucoromycota</taxon>
        <taxon>Mortierellomycotina</taxon>
        <taxon>Mortierellomycetes</taxon>
        <taxon>Mortierellales</taxon>
        <taxon>Mortierellaceae</taxon>
        <taxon>Entomortierella</taxon>
    </lineage>
</organism>
<feature type="transmembrane region" description="Helical" evidence="1">
    <location>
        <begin position="204"/>
        <end position="226"/>
    </location>
</feature>
<keyword evidence="1" id="KW-0472">Membrane</keyword>
<gene>
    <name evidence="2" type="ORF">BGZ80_007304</name>
</gene>
<accession>A0A9P6MF29</accession>
<feature type="transmembrane region" description="Helical" evidence="1">
    <location>
        <begin position="178"/>
        <end position="198"/>
    </location>
</feature>
<evidence type="ECO:0000256" key="1">
    <source>
        <dbReference type="SAM" id="Phobius"/>
    </source>
</evidence>
<keyword evidence="1" id="KW-0812">Transmembrane</keyword>
<keyword evidence="1" id="KW-1133">Transmembrane helix</keyword>
<proteinExistence type="predicted"/>
<sequence length="289" mass="32279">MSFLLGRKTSGMSISSLNYARGLVVALYITSWLFSFVVALLAQTNNNNWISCEASCFVCIFLYAASKVLIYLFMVERVHVVTDVGVTRWNSRIFKFNIALVAPFSVILALALKFRVAEIDDLGYCKIGLKTQSSVPLIAYDTLINVWLTFLFVRSLNSSTSKLQGSRANKLRTVARRTLIGAILSLILSSANITTFVIFNGHETGALCLALCTLDVTLNAVTIHWVTSPRRSPKISVKSTPKRDWPSKVDSVTVERQEVSPLRSHFSISIESYVEEYHPAHGPSREYNR</sequence>
<feature type="transmembrane region" description="Helical" evidence="1">
    <location>
        <begin position="137"/>
        <end position="157"/>
    </location>
</feature>
<protein>
    <recommendedName>
        <fullName evidence="4">Transmembrane protein</fullName>
    </recommendedName>
</protein>
<dbReference type="EMBL" id="JAAAID010003710">
    <property type="protein sequence ID" value="KAF9996261.1"/>
    <property type="molecule type" value="Genomic_DNA"/>
</dbReference>
<dbReference type="PANTHER" id="PTHR38848:SF3">
    <property type="entry name" value="G-PROTEIN COUPLED RECEPTORS FAMILY 3 PROFILE DOMAIN-CONTAINING PROTEIN"/>
    <property type="match status" value="1"/>
</dbReference>